<organism evidence="1 2">
    <name type="scientific">Falsiroseomonas frigidaquae</name>
    <dbReference type="NCBI Taxonomy" id="487318"/>
    <lineage>
        <taxon>Bacteria</taxon>
        <taxon>Pseudomonadati</taxon>
        <taxon>Pseudomonadota</taxon>
        <taxon>Alphaproteobacteria</taxon>
        <taxon>Acetobacterales</taxon>
        <taxon>Roseomonadaceae</taxon>
        <taxon>Falsiroseomonas</taxon>
    </lineage>
</organism>
<evidence type="ECO:0000313" key="1">
    <source>
        <dbReference type="EMBL" id="NKE43598.1"/>
    </source>
</evidence>
<protein>
    <submittedName>
        <fullName evidence="1">Uncharacterized protein</fullName>
    </submittedName>
</protein>
<dbReference type="RefSeq" id="WP_168046731.1">
    <property type="nucleotide sequence ID" value="NZ_JAATJR010000001.1"/>
</dbReference>
<gene>
    <name evidence="1" type="ORF">HB662_02335</name>
</gene>
<comment type="caution">
    <text evidence="1">The sequence shown here is derived from an EMBL/GenBank/DDBJ whole genome shotgun (WGS) entry which is preliminary data.</text>
</comment>
<dbReference type="EMBL" id="JAAVTX010000001">
    <property type="protein sequence ID" value="NKE43598.1"/>
    <property type="molecule type" value="Genomic_DNA"/>
</dbReference>
<keyword evidence="2" id="KW-1185">Reference proteome</keyword>
<reference evidence="1 2" key="1">
    <citation type="submission" date="2020-03" db="EMBL/GenBank/DDBJ databases">
        <title>Roseomonas selenitidurans sp. nov. isolated from soil.</title>
        <authorList>
            <person name="Liu H."/>
        </authorList>
    </citation>
    <scope>NUCLEOTIDE SEQUENCE [LARGE SCALE GENOMIC DNA]</scope>
    <source>
        <strain evidence="1 2">JCM 15073</strain>
    </source>
</reference>
<name>A0ABX1ETI0_9PROT</name>
<accession>A0ABX1ETI0</accession>
<evidence type="ECO:0000313" key="2">
    <source>
        <dbReference type="Proteomes" id="UP000765160"/>
    </source>
</evidence>
<proteinExistence type="predicted"/>
<sequence>MKEPNVPAIPSWLAPAWPRLIATRDAALAAGAPPEKALGAAQALAAEILSPALPAYALRETALMLGATGPDGP</sequence>
<dbReference type="Proteomes" id="UP000765160">
    <property type="component" value="Unassembled WGS sequence"/>
</dbReference>